<dbReference type="EMBL" id="GG698897">
    <property type="protein sequence ID" value="EEU47221.1"/>
    <property type="molecule type" value="Genomic_DNA"/>
</dbReference>
<dbReference type="OrthoDB" id="5101182at2759"/>
<dbReference type="OMA" id="YNEDCIV"/>
<proteinExistence type="predicted"/>
<dbReference type="eggNOG" id="ENOG502RJ3M">
    <property type="taxonomic scope" value="Eukaryota"/>
</dbReference>
<name>C7YL96_FUSV7</name>
<dbReference type="HOGENOM" id="CLU_1001470_0_0_1"/>
<dbReference type="KEGG" id="nhe:NECHADRAFT_77452"/>
<evidence type="ECO:0000313" key="1">
    <source>
        <dbReference type="EMBL" id="EEU47221.1"/>
    </source>
</evidence>
<protein>
    <submittedName>
        <fullName evidence="1">Uncharacterized protein</fullName>
    </submittedName>
</protein>
<dbReference type="RefSeq" id="XP_003052934.1">
    <property type="nucleotide sequence ID" value="XM_003052888.1"/>
</dbReference>
<dbReference type="InParanoid" id="C7YL96"/>
<organism evidence="1 2">
    <name type="scientific">Fusarium vanettenii (strain ATCC MYA-4622 / CBS 123669 / FGSC 9596 / NRRL 45880 / 77-13-4)</name>
    <name type="common">Fusarium solani subsp. pisi</name>
    <dbReference type="NCBI Taxonomy" id="660122"/>
    <lineage>
        <taxon>Eukaryota</taxon>
        <taxon>Fungi</taxon>
        <taxon>Dikarya</taxon>
        <taxon>Ascomycota</taxon>
        <taxon>Pezizomycotina</taxon>
        <taxon>Sordariomycetes</taxon>
        <taxon>Hypocreomycetidae</taxon>
        <taxon>Hypocreales</taxon>
        <taxon>Nectriaceae</taxon>
        <taxon>Fusarium</taxon>
        <taxon>Fusarium solani species complex</taxon>
        <taxon>Fusarium vanettenii</taxon>
    </lineage>
</organism>
<dbReference type="VEuPathDB" id="FungiDB:NECHADRAFT_77452"/>
<dbReference type="GeneID" id="9670994"/>
<dbReference type="Proteomes" id="UP000005206">
    <property type="component" value="Chromosome 3"/>
</dbReference>
<reference evidence="1 2" key="1">
    <citation type="journal article" date="2009" name="PLoS Genet.">
        <title>The genome of Nectria haematococca: contribution of supernumerary chromosomes to gene expansion.</title>
        <authorList>
            <person name="Coleman J.J."/>
            <person name="Rounsley S.D."/>
            <person name="Rodriguez-Carres M."/>
            <person name="Kuo A."/>
            <person name="Wasmann C.C."/>
            <person name="Grimwood J."/>
            <person name="Schmutz J."/>
            <person name="Taga M."/>
            <person name="White G.J."/>
            <person name="Zhou S."/>
            <person name="Schwartz D.C."/>
            <person name="Freitag M."/>
            <person name="Ma L.J."/>
            <person name="Danchin E.G."/>
            <person name="Henrissat B."/>
            <person name="Coutinho P.M."/>
            <person name="Nelson D.R."/>
            <person name="Straney D."/>
            <person name="Napoli C.A."/>
            <person name="Barker B.M."/>
            <person name="Gribskov M."/>
            <person name="Rep M."/>
            <person name="Kroken S."/>
            <person name="Molnar I."/>
            <person name="Rensing C."/>
            <person name="Kennell J.C."/>
            <person name="Zamora J."/>
            <person name="Farman M.L."/>
            <person name="Selker E.U."/>
            <person name="Salamov A."/>
            <person name="Shapiro H."/>
            <person name="Pangilinan J."/>
            <person name="Lindquist E."/>
            <person name="Lamers C."/>
            <person name="Grigoriev I.V."/>
            <person name="Geiser D.M."/>
            <person name="Covert S.F."/>
            <person name="Temporini E."/>
            <person name="Vanetten H.D."/>
        </authorList>
    </citation>
    <scope>NUCLEOTIDE SEQUENCE [LARGE SCALE GENOMIC DNA]</scope>
    <source>
        <strain evidence="2">ATCC MYA-4622 / CBS 123669 / FGSC 9596 / NRRL 45880 / 77-13-4</strain>
    </source>
</reference>
<gene>
    <name evidence="1" type="ORF">NECHADRAFT_77452</name>
</gene>
<evidence type="ECO:0000313" key="2">
    <source>
        <dbReference type="Proteomes" id="UP000005206"/>
    </source>
</evidence>
<dbReference type="AlphaFoldDB" id="C7YL96"/>
<keyword evidence="2" id="KW-1185">Reference proteome</keyword>
<accession>C7YL96</accession>
<sequence length="278" mass="32393">MFEETPYPAGMLDADRQRLHQLLAEMAMDDPDTQELRPENTSMFKGKDLTRAEKVNLMDLLAQFMSMTKHMPDQARRSELYKEFFDAIFSKWYSGEKPKSHHMLAPLRMIESSAQVGILRINHPINKYFPQTPERMAGQPAFLGLDLIPDEGGWRWIWTDRRGCTIDSQYINFLGLTRAEARRQAIANYDRAELKRITKYNLDLVVSVAQRRIARWAKHGPAYKARVDDVDRFIPGGIQKLLLARDWISHWSRVAFVLTDEMPPSEEEIKMPTDETRH</sequence>